<name>A0ACC0D9K1_9PEZI</name>
<organism evidence="1 2">
    <name type="scientific">Hypoxylon rubiginosum</name>
    <dbReference type="NCBI Taxonomy" id="110542"/>
    <lineage>
        <taxon>Eukaryota</taxon>
        <taxon>Fungi</taxon>
        <taxon>Dikarya</taxon>
        <taxon>Ascomycota</taxon>
        <taxon>Pezizomycotina</taxon>
        <taxon>Sordariomycetes</taxon>
        <taxon>Xylariomycetidae</taxon>
        <taxon>Xylariales</taxon>
        <taxon>Hypoxylaceae</taxon>
        <taxon>Hypoxylon</taxon>
    </lineage>
</organism>
<keyword evidence="1" id="KW-0560">Oxidoreductase</keyword>
<keyword evidence="2" id="KW-1185">Reference proteome</keyword>
<dbReference type="EMBL" id="MU394297">
    <property type="protein sequence ID" value="KAI6089196.1"/>
    <property type="molecule type" value="Genomic_DNA"/>
</dbReference>
<sequence>MLIQSLAIATSLIATAAAHQNLHQFWVNGVSPGYEIGIRRAPNNNPVTDLKSNDIVCNVGGDKVPSGVQTVPAKEGDSITVAWDLSTHSGPITHFLYGPVDDASMASGVGAGWAKIDERDYVDGHWANEVVEDAGGNYTFKLPTGLKSGDYLLRSEMLALHVANTAGGAQFYIGCMQLKITGKGGNCSPTISLPGAYKPEDKNIYIPNFYYGFDPTTYSAPGGAIATCK</sequence>
<gene>
    <name evidence="1" type="ORF">F4821DRAFT_276392</name>
</gene>
<evidence type="ECO:0000313" key="1">
    <source>
        <dbReference type="EMBL" id="KAI6089196.1"/>
    </source>
</evidence>
<keyword evidence="1" id="KW-0503">Monooxygenase</keyword>
<evidence type="ECO:0000313" key="2">
    <source>
        <dbReference type="Proteomes" id="UP001497680"/>
    </source>
</evidence>
<dbReference type="Proteomes" id="UP001497680">
    <property type="component" value="Unassembled WGS sequence"/>
</dbReference>
<accession>A0ACC0D9K1</accession>
<comment type="caution">
    <text evidence="1">The sequence shown here is derived from an EMBL/GenBank/DDBJ whole genome shotgun (WGS) entry which is preliminary data.</text>
</comment>
<proteinExistence type="predicted"/>
<reference evidence="1 2" key="1">
    <citation type="journal article" date="2022" name="New Phytol.">
        <title>Ecological generalism drives hyperdiversity of secondary metabolite gene clusters in xylarialean endophytes.</title>
        <authorList>
            <person name="Franco M.E.E."/>
            <person name="Wisecaver J.H."/>
            <person name="Arnold A.E."/>
            <person name="Ju Y.M."/>
            <person name="Slot J.C."/>
            <person name="Ahrendt S."/>
            <person name="Moore L.P."/>
            <person name="Eastman K.E."/>
            <person name="Scott K."/>
            <person name="Konkel Z."/>
            <person name="Mondo S.J."/>
            <person name="Kuo A."/>
            <person name="Hayes R.D."/>
            <person name="Haridas S."/>
            <person name="Andreopoulos B."/>
            <person name="Riley R."/>
            <person name="LaButti K."/>
            <person name="Pangilinan J."/>
            <person name="Lipzen A."/>
            <person name="Amirebrahimi M."/>
            <person name="Yan J."/>
            <person name="Adam C."/>
            <person name="Keymanesh K."/>
            <person name="Ng V."/>
            <person name="Louie K."/>
            <person name="Northen T."/>
            <person name="Drula E."/>
            <person name="Henrissat B."/>
            <person name="Hsieh H.M."/>
            <person name="Youens-Clark K."/>
            <person name="Lutzoni F."/>
            <person name="Miadlikowska J."/>
            <person name="Eastwood D.C."/>
            <person name="Hamelin R.C."/>
            <person name="Grigoriev I.V."/>
            <person name="U'Ren J.M."/>
        </authorList>
    </citation>
    <scope>NUCLEOTIDE SEQUENCE [LARGE SCALE GENOMIC DNA]</scope>
    <source>
        <strain evidence="1 2">ER1909</strain>
    </source>
</reference>
<protein>
    <submittedName>
        <fullName evidence="1">Lytic polysaccharide monooxygenase</fullName>
    </submittedName>
</protein>